<gene>
    <name evidence="7" type="ORF">K435DRAFT_642543</name>
</gene>
<dbReference type="InterPro" id="IPR057683">
    <property type="entry name" value="DUF7923"/>
</dbReference>
<evidence type="ECO:0000256" key="4">
    <source>
        <dbReference type="PROSITE-ProRule" id="PRU00723"/>
    </source>
</evidence>
<feature type="region of interest" description="Disordered" evidence="5">
    <location>
        <begin position="258"/>
        <end position="283"/>
    </location>
</feature>
<evidence type="ECO:0000256" key="1">
    <source>
        <dbReference type="ARBA" id="ARBA00022723"/>
    </source>
</evidence>
<feature type="non-terminal residue" evidence="7">
    <location>
        <position position="1"/>
    </location>
</feature>
<reference evidence="7 8" key="1">
    <citation type="journal article" date="2019" name="Nat. Ecol. Evol.">
        <title>Megaphylogeny resolves global patterns of mushroom evolution.</title>
        <authorList>
            <person name="Varga T."/>
            <person name="Krizsan K."/>
            <person name="Foldi C."/>
            <person name="Dima B."/>
            <person name="Sanchez-Garcia M."/>
            <person name="Sanchez-Ramirez S."/>
            <person name="Szollosi G.J."/>
            <person name="Szarkandi J.G."/>
            <person name="Papp V."/>
            <person name="Albert L."/>
            <person name="Andreopoulos W."/>
            <person name="Angelini C."/>
            <person name="Antonin V."/>
            <person name="Barry K.W."/>
            <person name="Bougher N.L."/>
            <person name="Buchanan P."/>
            <person name="Buyck B."/>
            <person name="Bense V."/>
            <person name="Catcheside P."/>
            <person name="Chovatia M."/>
            <person name="Cooper J."/>
            <person name="Damon W."/>
            <person name="Desjardin D."/>
            <person name="Finy P."/>
            <person name="Geml J."/>
            <person name="Haridas S."/>
            <person name="Hughes K."/>
            <person name="Justo A."/>
            <person name="Karasinski D."/>
            <person name="Kautmanova I."/>
            <person name="Kiss B."/>
            <person name="Kocsube S."/>
            <person name="Kotiranta H."/>
            <person name="LaButti K.M."/>
            <person name="Lechner B.E."/>
            <person name="Liimatainen K."/>
            <person name="Lipzen A."/>
            <person name="Lukacs Z."/>
            <person name="Mihaltcheva S."/>
            <person name="Morgado L.N."/>
            <person name="Niskanen T."/>
            <person name="Noordeloos M.E."/>
            <person name="Ohm R.A."/>
            <person name="Ortiz-Santana B."/>
            <person name="Ovrebo C."/>
            <person name="Racz N."/>
            <person name="Riley R."/>
            <person name="Savchenko A."/>
            <person name="Shiryaev A."/>
            <person name="Soop K."/>
            <person name="Spirin V."/>
            <person name="Szebenyi C."/>
            <person name="Tomsovsky M."/>
            <person name="Tulloss R.E."/>
            <person name="Uehling J."/>
            <person name="Grigoriev I.V."/>
            <person name="Vagvolgyi C."/>
            <person name="Papp T."/>
            <person name="Martin F.M."/>
            <person name="Miettinen O."/>
            <person name="Hibbett D.S."/>
            <person name="Nagy L.G."/>
        </authorList>
    </citation>
    <scope>NUCLEOTIDE SEQUENCE [LARGE SCALE GENOMIC DNA]</scope>
    <source>
        <strain evidence="7 8">CBS 962.96</strain>
    </source>
</reference>
<organism evidence="7 8">
    <name type="scientific">Dendrothele bispora (strain CBS 962.96)</name>
    <dbReference type="NCBI Taxonomy" id="1314807"/>
    <lineage>
        <taxon>Eukaryota</taxon>
        <taxon>Fungi</taxon>
        <taxon>Dikarya</taxon>
        <taxon>Basidiomycota</taxon>
        <taxon>Agaricomycotina</taxon>
        <taxon>Agaricomycetes</taxon>
        <taxon>Agaricomycetidae</taxon>
        <taxon>Agaricales</taxon>
        <taxon>Agaricales incertae sedis</taxon>
        <taxon>Dendrothele</taxon>
    </lineage>
</organism>
<dbReference type="AlphaFoldDB" id="A0A4V4HIS3"/>
<evidence type="ECO:0000256" key="5">
    <source>
        <dbReference type="SAM" id="MobiDB-lite"/>
    </source>
</evidence>
<keyword evidence="8" id="KW-1185">Reference proteome</keyword>
<dbReference type="Pfam" id="PF25540">
    <property type="entry name" value="DUF7923"/>
    <property type="match status" value="1"/>
</dbReference>
<dbReference type="GO" id="GO:0008270">
    <property type="term" value="F:zinc ion binding"/>
    <property type="evidence" value="ECO:0007669"/>
    <property type="project" value="UniProtKB-KW"/>
</dbReference>
<dbReference type="SUPFAM" id="SSF90229">
    <property type="entry name" value="CCCH zinc finger"/>
    <property type="match status" value="1"/>
</dbReference>
<dbReference type="InterPro" id="IPR036855">
    <property type="entry name" value="Znf_CCCH_sf"/>
</dbReference>
<accession>A0A4V4HIS3</accession>
<evidence type="ECO:0000256" key="3">
    <source>
        <dbReference type="ARBA" id="ARBA00022833"/>
    </source>
</evidence>
<sequence length="397" mass="44167">GHRVVALIDGDGSIFNNELLSRGHLGGLQAAGQLSEHLTHYLTQNFGTHPYTLWVYVFLNKRGLMHLLTRQGQQDCSRKVEEFVVGFNQAAPRFSMVDVGRAKEGADAKIKTYLEDEIRASQTFKVIFSGCHDNGYVANLRSYITSGFKDKLILLKGYNDIAAGFSELRLPIMVIPGLFVTEKIPNSERHPLSNFAHKRSDSGTSKPAAQHDYDASSVASFEDDGAVNGTSNNWQPSTRPTALDDTILYNTASPVQSTSGFIPDEDTMTDNEPPTYIFSPGTPRKRTIDPKIPLFKHKPAPCNLFYLVKNCKNGLQCKFGHDYELTEKQIDEMKKNAKRSPCPAVNRGKECSWGSDCCMSHFCPGLSKCYYLKQGRCKFVGRKRFPALQCPCEGADS</sequence>
<evidence type="ECO:0000259" key="6">
    <source>
        <dbReference type="PROSITE" id="PS50103"/>
    </source>
</evidence>
<keyword evidence="3 4" id="KW-0862">Zinc</keyword>
<evidence type="ECO:0000313" key="7">
    <source>
        <dbReference type="EMBL" id="THV07766.1"/>
    </source>
</evidence>
<dbReference type="Proteomes" id="UP000297245">
    <property type="component" value="Unassembled WGS sequence"/>
</dbReference>
<dbReference type="EMBL" id="ML179036">
    <property type="protein sequence ID" value="THV07766.1"/>
    <property type="molecule type" value="Genomic_DNA"/>
</dbReference>
<name>A0A4V4HIS3_DENBC</name>
<dbReference type="PANTHER" id="PTHR37543:SF1">
    <property type="entry name" value="CCCH ZINC FINGER DNA BINDING PROTEIN (AFU_ORTHOLOGUE AFUA_5G12760)"/>
    <property type="match status" value="1"/>
</dbReference>
<feature type="domain" description="C3H1-type" evidence="6">
    <location>
        <begin position="336"/>
        <end position="364"/>
    </location>
</feature>
<proteinExistence type="predicted"/>
<evidence type="ECO:0000256" key="2">
    <source>
        <dbReference type="ARBA" id="ARBA00022771"/>
    </source>
</evidence>
<feature type="region of interest" description="Disordered" evidence="5">
    <location>
        <begin position="190"/>
        <end position="214"/>
    </location>
</feature>
<dbReference type="PROSITE" id="PS50103">
    <property type="entry name" value="ZF_C3H1"/>
    <property type="match status" value="2"/>
</dbReference>
<keyword evidence="1 4" id="KW-0479">Metal-binding</keyword>
<feature type="zinc finger region" description="C3H1-type" evidence="4">
    <location>
        <begin position="336"/>
        <end position="364"/>
    </location>
</feature>
<dbReference type="InterPro" id="IPR000571">
    <property type="entry name" value="Znf_CCCH"/>
</dbReference>
<feature type="domain" description="C3H1-type" evidence="6">
    <location>
        <begin position="296"/>
        <end position="324"/>
    </location>
</feature>
<keyword evidence="2 4" id="KW-0863">Zinc-finger</keyword>
<dbReference type="PANTHER" id="PTHR37543">
    <property type="entry name" value="CCCH ZINC FINGER DNA BINDING PROTEIN (AFU_ORTHOLOGUE AFUA_5G12760)"/>
    <property type="match status" value="1"/>
</dbReference>
<dbReference type="Gene3D" id="4.10.1000.10">
    <property type="entry name" value="Zinc finger, CCCH-type"/>
    <property type="match status" value="1"/>
</dbReference>
<evidence type="ECO:0000313" key="8">
    <source>
        <dbReference type="Proteomes" id="UP000297245"/>
    </source>
</evidence>
<feature type="zinc finger region" description="C3H1-type" evidence="4">
    <location>
        <begin position="296"/>
        <end position="324"/>
    </location>
</feature>
<protein>
    <recommendedName>
        <fullName evidence="6">C3H1-type domain-containing protein</fullName>
    </recommendedName>
</protein>
<dbReference type="OrthoDB" id="2270193at2759"/>